<dbReference type="PANTHER" id="PTHR30146">
    <property type="entry name" value="LACI-RELATED TRANSCRIPTIONAL REPRESSOR"/>
    <property type="match status" value="1"/>
</dbReference>
<evidence type="ECO:0000259" key="4">
    <source>
        <dbReference type="PROSITE" id="PS50932"/>
    </source>
</evidence>
<dbReference type="GO" id="GO:0000976">
    <property type="term" value="F:transcription cis-regulatory region binding"/>
    <property type="evidence" value="ECO:0007669"/>
    <property type="project" value="TreeGrafter"/>
</dbReference>
<keyword evidence="3" id="KW-0804">Transcription</keyword>
<dbReference type="PATRIC" id="fig|1515334.3.peg.4861"/>
<dbReference type="Gene3D" id="1.10.260.40">
    <property type="entry name" value="lambda repressor-like DNA-binding domains"/>
    <property type="match status" value="1"/>
</dbReference>
<evidence type="ECO:0000313" key="6">
    <source>
        <dbReference type="Proteomes" id="UP000030960"/>
    </source>
</evidence>
<dbReference type="STRING" id="561184.SAMN05216376_112104"/>
<dbReference type="Gene3D" id="3.40.50.2300">
    <property type="match status" value="2"/>
</dbReference>
<dbReference type="InterPro" id="IPR000843">
    <property type="entry name" value="HTH_LacI"/>
</dbReference>
<dbReference type="SUPFAM" id="SSF47413">
    <property type="entry name" value="lambda repressor-like DNA-binding domains"/>
    <property type="match status" value="1"/>
</dbReference>
<organism evidence="5 6">
    <name type="scientific">Mameliella alba</name>
    <dbReference type="NCBI Taxonomy" id="561184"/>
    <lineage>
        <taxon>Bacteria</taxon>
        <taxon>Pseudomonadati</taxon>
        <taxon>Pseudomonadota</taxon>
        <taxon>Alphaproteobacteria</taxon>
        <taxon>Rhodobacterales</taxon>
        <taxon>Roseobacteraceae</taxon>
        <taxon>Mameliella</taxon>
    </lineage>
</organism>
<dbReference type="PRINTS" id="PR00036">
    <property type="entry name" value="HTHLACI"/>
</dbReference>
<feature type="domain" description="HTH lacI-type" evidence="4">
    <location>
        <begin position="5"/>
        <end position="48"/>
    </location>
</feature>
<keyword evidence="2" id="KW-0238">DNA-binding</keyword>
<dbReference type="GO" id="GO:0003700">
    <property type="term" value="F:DNA-binding transcription factor activity"/>
    <property type="evidence" value="ECO:0007669"/>
    <property type="project" value="TreeGrafter"/>
</dbReference>
<evidence type="ECO:0000256" key="2">
    <source>
        <dbReference type="ARBA" id="ARBA00023125"/>
    </source>
</evidence>
<dbReference type="AlphaFoldDB" id="A0A0B3RRS6"/>
<dbReference type="RefSeq" id="WP_043145859.1">
    <property type="nucleotide sequence ID" value="NZ_JSUQ01000024.1"/>
</dbReference>
<dbReference type="Pfam" id="PF13407">
    <property type="entry name" value="Peripla_BP_4"/>
    <property type="match status" value="1"/>
</dbReference>
<dbReference type="OrthoDB" id="9805774at2"/>
<comment type="caution">
    <text evidence="5">The sequence shown here is derived from an EMBL/GenBank/DDBJ whole genome shotgun (WGS) entry which is preliminary data.</text>
</comment>
<dbReference type="EMBL" id="JSUQ01000024">
    <property type="protein sequence ID" value="KHQ50612.1"/>
    <property type="molecule type" value="Genomic_DNA"/>
</dbReference>
<dbReference type="Proteomes" id="UP000030960">
    <property type="component" value="Unassembled WGS sequence"/>
</dbReference>
<reference evidence="5 6" key="1">
    <citation type="submission" date="2014-10" db="EMBL/GenBank/DDBJ databases">
        <title>Genome sequence of Ponticoccus sp. strain UMTAT08 isolated from clonal culture of toxic dinoflagellate Alexandrium tamiyavanichii.</title>
        <authorList>
            <person name="Gan H.Y."/>
            <person name="Muhd D.-D."/>
            <person name="Mohd Noor M.E."/>
            <person name="Yeong Y.S."/>
            <person name="Usup G."/>
        </authorList>
    </citation>
    <scope>NUCLEOTIDE SEQUENCE [LARGE SCALE GENOMIC DNA]</scope>
    <source>
        <strain evidence="5 6">UMTAT08</strain>
    </source>
</reference>
<name>A0A0B3RRS6_9RHOB</name>
<evidence type="ECO:0000256" key="3">
    <source>
        <dbReference type="ARBA" id="ARBA00023163"/>
    </source>
</evidence>
<dbReference type="InterPro" id="IPR028082">
    <property type="entry name" value="Peripla_BP_I"/>
</dbReference>
<dbReference type="CDD" id="cd06307">
    <property type="entry name" value="PBP1_sugar_binding"/>
    <property type="match status" value="1"/>
</dbReference>
<gene>
    <name evidence="5" type="ORF">OA50_04832</name>
</gene>
<proteinExistence type="predicted"/>
<dbReference type="PROSITE" id="PS00356">
    <property type="entry name" value="HTH_LACI_1"/>
    <property type="match status" value="1"/>
</dbReference>
<evidence type="ECO:0000256" key="1">
    <source>
        <dbReference type="ARBA" id="ARBA00023015"/>
    </source>
</evidence>
<dbReference type="InterPro" id="IPR025997">
    <property type="entry name" value="SBP_2_dom"/>
</dbReference>
<evidence type="ECO:0000313" key="5">
    <source>
        <dbReference type="EMBL" id="KHQ50612.1"/>
    </source>
</evidence>
<dbReference type="SMART" id="SM00354">
    <property type="entry name" value="HTH_LACI"/>
    <property type="match status" value="1"/>
</dbReference>
<keyword evidence="6" id="KW-1185">Reference proteome</keyword>
<sequence length="343" mass="37446">MVKRPTIPDLAEAAGVSVSTVNRVINKADSVRQPTRERVLRAAQEIGFYGLGAIEYSVHAGREVHRPGVLLLQERRPFYRDLGAAFRQAAEEHTDGRIELTLEFLDDLSPEVVADRLRQLGANCDSVALVAAEHPLIADAIDSLLLRGTPVMGLITPLTARGNVGYVGLDSFKVGRTAAWAFDKICHQRGEIGILVGNTRYRNQDLNESGFRSYFRENASGFTLLEPRATFESADVAREMTEDLFAQHPKMCGIFISGGGITGSLAALREAPRRPGFVAVGYELMDVTRRALFDGTLTMAISHPMEALARQTLAALVKSKRAGPDAGAQNVMLDFDIHTSENL</sequence>
<accession>A0A0B3RRS6</accession>
<dbReference type="CDD" id="cd01392">
    <property type="entry name" value="HTH_LacI"/>
    <property type="match status" value="1"/>
</dbReference>
<dbReference type="PROSITE" id="PS50932">
    <property type="entry name" value="HTH_LACI_2"/>
    <property type="match status" value="1"/>
</dbReference>
<dbReference type="PANTHER" id="PTHR30146:SF152">
    <property type="entry name" value="TRANSCRIPTIONAL REGULATORY PROTEIN"/>
    <property type="match status" value="1"/>
</dbReference>
<keyword evidence="1" id="KW-0805">Transcription regulation</keyword>
<dbReference type="SUPFAM" id="SSF53822">
    <property type="entry name" value="Periplasmic binding protein-like I"/>
    <property type="match status" value="1"/>
</dbReference>
<dbReference type="Pfam" id="PF00356">
    <property type="entry name" value="LacI"/>
    <property type="match status" value="1"/>
</dbReference>
<protein>
    <submittedName>
        <fullName evidence="5">Transcriptional regulator</fullName>
    </submittedName>
</protein>
<dbReference type="InterPro" id="IPR010982">
    <property type="entry name" value="Lambda_DNA-bd_dom_sf"/>
</dbReference>